<sequence length="87" mass="9487">MRNVSDERQVPTETPSNNRGIYLPGLRPARQRLGLTQRQLASRAGTGQQTICKLETLSRGAYPQTLQKLAAALGVSPADLVSNRVDQ</sequence>
<dbReference type="Pfam" id="PF01381">
    <property type="entry name" value="HTH_3"/>
    <property type="match status" value="1"/>
</dbReference>
<dbReference type="Gene3D" id="1.10.260.40">
    <property type="entry name" value="lambda repressor-like DNA-binding domains"/>
    <property type="match status" value="1"/>
</dbReference>
<dbReference type="GO" id="GO:0003677">
    <property type="term" value="F:DNA binding"/>
    <property type="evidence" value="ECO:0007669"/>
    <property type="project" value="InterPro"/>
</dbReference>
<feature type="compositionally biased region" description="Basic and acidic residues" evidence="1">
    <location>
        <begin position="1"/>
        <end position="10"/>
    </location>
</feature>
<reference evidence="3" key="1">
    <citation type="submission" date="2020-02" db="EMBL/GenBank/DDBJ databases">
        <authorList>
            <person name="Meier V. D."/>
        </authorList>
    </citation>
    <scope>NUCLEOTIDE SEQUENCE</scope>
    <source>
        <strain evidence="3">AVDCRST_MAG14</strain>
    </source>
</reference>
<accession>A0A6J4QZP5</accession>
<organism evidence="3">
    <name type="scientific">uncultured Rubrobacteraceae bacterium</name>
    <dbReference type="NCBI Taxonomy" id="349277"/>
    <lineage>
        <taxon>Bacteria</taxon>
        <taxon>Bacillati</taxon>
        <taxon>Actinomycetota</taxon>
        <taxon>Rubrobacteria</taxon>
        <taxon>Rubrobacterales</taxon>
        <taxon>Rubrobacteraceae</taxon>
        <taxon>environmental samples</taxon>
    </lineage>
</organism>
<evidence type="ECO:0000256" key="1">
    <source>
        <dbReference type="SAM" id="MobiDB-lite"/>
    </source>
</evidence>
<gene>
    <name evidence="3" type="ORF">AVDCRST_MAG14-1396</name>
</gene>
<dbReference type="CDD" id="cd00093">
    <property type="entry name" value="HTH_XRE"/>
    <property type="match status" value="1"/>
</dbReference>
<protein>
    <recommendedName>
        <fullName evidence="2">HTH cro/C1-type domain-containing protein</fullName>
    </recommendedName>
</protein>
<dbReference type="AlphaFoldDB" id="A0A6J4QZP5"/>
<dbReference type="SMART" id="SM00530">
    <property type="entry name" value="HTH_XRE"/>
    <property type="match status" value="1"/>
</dbReference>
<feature type="domain" description="HTH cro/C1-type" evidence="2">
    <location>
        <begin position="26"/>
        <end position="80"/>
    </location>
</feature>
<dbReference type="PROSITE" id="PS50943">
    <property type="entry name" value="HTH_CROC1"/>
    <property type="match status" value="1"/>
</dbReference>
<dbReference type="EMBL" id="CADCVG010000057">
    <property type="protein sequence ID" value="CAA9454535.1"/>
    <property type="molecule type" value="Genomic_DNA"/>
</dbReference>
<dbReference type="SUPFAM" id="SSF47413">
    <property type="entry name" value="lambda repressor-like DNA-binding domains"/>
    <property type="match status" value="1"/>
</dbReference>
<evidence type="ECO:0000259" key="2">
    <source>
        <dbReference type="PROSITE" id="PS50943"/>
    </source>
</evidence>
<name>A0A6J4QZP5_9ACTN</name>
<dbReference type="InterPro" id="IPR010982">
    <property type="entry name" value="Lambda_DNA-bd_dom_sf"/>
</dbReference>
<evidence type="ECO:0000313" key="3">
    <source>
        <dbReference type="EMBL" id="CAA9454535.1"/>
    </source>
</evidence>
<feature type="region of interest" description="Disordered" evidence="1">
    <location>
        <begin position="1"/>
        <end position="24"/>
    </location>
</feature>
<proteinExistence type="predicted"/>
<dbReference type="InterPro" id="IPR001387">
    <property type="entry name" value="Cro/C1-type_HTH"/>
</dbReference>